<dbReference type="Proteomes" id="UP000197424">
    <property type="component" value="Chromosome"/>
</dbReference>
<dbReference type="InterPro" id="IPR036162">
    <property type="entry name" value="Resolvase-like_N_sf"/>
</dbReference>
<gene>
    <name evidence="4" type="ORF">LHGZ1_2899</name>
</gene>
<protein>
    <submittedName>
        <fullName evidence="4">DNA-invertase hin</fullName>
    </submittedName>
</protein>
<dbReference type="PANTHER" id="PTHR30461">
    <property type="entry name" value="DNA-INVERTASE FROM LAMBDOID PROPHAGE"/>
    <property type="match status" value="1"/>
</dbReference>
<organism evidence="4 5">
    <name type="scientific">Laribacter hongkongensis</name>
    <dbReference type="NCBI Taxonomy" id="168471"/>
    <lineage>
        <taxon>Bacteria</taxon>
        <taxon>Pseudomonadati</taxon>
        <taxon>Pseudomonadota</taxon>
        <taxon>Betaproteobacteria</taxon>
        <taxon>Neisseriales</taxon>
        <taxon>Aquaspirillaceae</taxon>
        <taxon>Laribacter</taxon>
    </lineage>
</organism>
<evidence type="ECO:0000313" key="5">
    <source>
        <dbReference type="Proteomes" id="UP000197424"/>
    </source>
</evidence>
<proteinExistence type="predicted"/>
<dbReference type="RefSeq" id="WP_088861481.1">
    <property type="nucleotide sequence ID" value="NZ_CP022115.1"/>
</dbReference>
<feature type="domain" description="Resolvase/invertase-type recombinase catalytic" evidence="2">
    <location>
        <begin position="20"/>
        <end position="172"/>
    </location>
</feature>
<dbReference type="Gene3D" id="3.40.50.1390">
    <property type="entry name" value="Resolvase, N-terminal catalytic domain"/>
    <property type="match status" value="1"/>
</dbReference>
<feature type="domain" description="Recombinase" evidence="3">
    <location>
        <begin position="180"/>
        <end position="294"/>
    </location>
</feature>
<name>A0A248LLR0_9NEIS</name>
<dbReference type="SUPFAM" id="SSF53041">
    <property type="entry name" value="Resolvase-like"/>
    <property type="match status" value="1"/>
</dbReference>
<dbReference type="GO" id="GO:0000150">
    <property type="term" value="F:DNA strand exchange activity"/>
    <property type="evidence" value="ECO:0007669"/>
    <property type="project" value="InterPro"/>
</dbReference>
<dbReference type="Gene3D" id="3.90.1750.20">
    <property type="entry name" value="Putative Large Serine Recombinase, Chain B, Domain 2"/>
    <property type="match status" value="1"/>
</dbReference>
<feature type="region of interest" description="Disordered" evidence="1">
    <location>
        <begin position="1"/>
        <end position="20"/>
    </location>
</feature>
<dbReference type="EMBL" id="CP022115">
    <property type="protein sequence ID" value="ASJ25730.1"/>
    <property type="molecule type" value="Genomic_DNA"/>
</dbReference>
<dbReference type="InterPro" id="IPR011109">
    <property type="entry name" value="DNA_bind_recombinase_dom"/>
</dbReference>
<dbReference type="Pfam" id="PF07508">
    <property type="entry name" value="Recombinase"/>
    <property type="match status" value="1"/>
</dbReference>
<sequence length="482" mass="55275">MRRPVPHSNTQTPATTPKRRCAVYTRKSTDEGLDMEYNSLEAQRDAGLAYIASQRHEGWIAVGDGYDDGGFSGGNMERPALRRLMDDIEDGKIDIVVVYKIDRLTRSLPDFARLVEVFDRRGVSFVSVTQQFNTTTSMGRLTLNILLSFAQFEREVTGERIRDKIAASKAKGMWMGGVPPLGYDVKDRKLVVNDKEAALVRDIFMRYAEHGSAARLVRELQVEGHTTKSWETQTGKFHHGRIIDQQYLFKLLRNRLYLGEITHKGEVFKGQHQPIISTAQWEAVDAIVAQRKRSTIRDRYNETPALLAGFLYAPDGQRMLPTYTQKKNGKRYHYYVPYLEKRQTAGASRIPGQRSIGPMPAAEIESAVLMQVLRVLQEPEMIIGVWREVLALQEQPGLDEAMIVVAMRRIGDIWAQMFPIEQHRIMRLLIERVQLHPNGLDIVWREDGWHRFRRELAQHPFVVEQKEAPAMGRLVHDEEVMA</sequence>
<dbReference type="AlphaFoldDB" id="A0A248LLR0"/>
<dbReference type="PANTHER" id="PTHR30461:SF23">
    <property type="entry name" value="DNA RECOMBINASE-RELATED"/>
    <property type="match status" value="1"/>
</dbReference>
<dbReference type="PROSITE" id="PS51737">
    <property type="entry name" value="RECOMBINASE_DNA_BIND"/>
    <property type="match status" value="1"/>
</dbReference>
<dbReference type="PROSITE" id="PS51736">
    <property type="entry name" value="RECOMBINASES_3"/>
    <property type="match status" value="1"/>
</dbReference>
<dbReference type="Pfam" id="PF00239">
    <property type="entry name" value="Resolvase"/>
    <property type="match status" value="1"/>
</dbReference>
<dbReference type="OrthoDB" id="8585334at2"/>
<evidence type="ECO:0000313" key="4">
    <source>
        <dbReference type="EMBL" id="ASJ25730.1"/>
    </source>
</evidence>
<dbReference type="GO" id="GO:0003677">
    <property type="term" value="F:DNA binding"/>
    <property type="evidence" value="ECO:0007669"/>
    <property type="project" value="InterPro"/>
</dbReference>
<dbReference type="InterPro" id="IPR050639">
    <property type="entry name" value="SSR_resolvase"/>
</dbReference>
<dbReference type="CDD" id="cd03768">
    <property type="entry name" value="SR_ResInv"/>
    <property type="match status" value="1"/>
</dbReference>
<dbReference type="InterPro" id="IPR038109">
    <property type="entry name" value="DNA_bind_recomb_sf"/>
</dbReference>
<accession>A0A248LLR0</accession>
<evidence type="ECO:0000256" key="1">
    <source>
        <dbReference type="SAM" id="MobiDB-lite"/>
    </source>
</evidence>
<evidence type="ECO:0000259" key="2">
    <source>
        <dbReference type="PROSITE" id="PS51736"/>
    </source>
</evidence>
<dbReference type="InterPro" id="IPR006119">
    <property type="entry name" value="Resolv_N"/>
</dbReference>
<reference evidence="5" key="1">
    <citation type="submission" date="2017-06" db="EMBL/GenBank/DDBJ databases">
        <title>Whole genome sequence of Laribacter hongkongensis LHGZ1.</title>
        <authorList>
            <person name="Chen D."/>
            <person name="Wu H."/>
            <person name="Chen J."/>
        </authorList>
    </citation>
    <scope>NUCLEOTIDE SEQUENCE [LARGE SCALE GENOMIC DNA]</scope>
    <source>
        <strain evidence="5">LHGZ1</strain>
    </source>
</reference>
<dbReference type="SMART" id="SM00857">
    <property type="entry name" value="Resolvase"/>
    <property type="match status" value="1"/>
</dbReference>
<evidence type="ECO:0000259" key="3">
    <source>
        <dbReference type="PROSITE" id="PS51737"/>
    </source>
</evidence>